<evidence type="ECO:0000259" key="2">
    <source>
        <dbReference type="Pfam" id="PF25091"/>
    </source>
</evidence>
<evidence type="ECO:0000313" key="3">
    <source>
        <dbReference type="Proteomes" id="UP000087766"/>
    </source>
</evidence>
<protein>
    <submittedName>
        <fullName evidence="4">Uncharacterized protein LOC106775498 isoform X2</fullName>
    </submittedName>
</protein>
<dbReference type="PANTHER" id="PTHR35489">
    <property type="entry name" value="TITAN9"/>
    <property type="match status" value="1"/>
</dbReference>
<keyword evidence="1" id="KW-0175">Coiled coil</keyword>
<dbReference type="GO" id="GO:0003006">
    <property type="term" value="P:developmental process involved in reproduction"/>
    <property type="evidence" value="ECO:0007669"/>
    <property type="project" value="TreeGrafter"/>
</dbReference>
<reference evidence="4" key="2">
    <citation type="submission" date="2025-08" db="UniProtKB">
        <authorList>
            <consortium name="RefSeq"/>
        </authorList>
    </citation>
    <scope>IDENTIFICATION</scope>
    <source>
        <tissue evidence="4">Leaf</tissue>
    </source>
</reference>
<proteinExistence type="predicted"/>
<accession>A0A3Q0FFW3</accession>
<feature type="coiled-coil region" evidence="1">
    <location>
        <begin position="49"/>
        <end position="122"/>
    </location>
</feature>
<feature type="domain" description="DUF7806" evidence="2">
    <location>
        <begin position="216"/>
        <end position="307"/>
    </location>
</feature>
<name>A0A3Q0FFW3_VIGRR</name>
<evidence type="ECO:0000256" key="1">
    <source>
        <dbReference type="SAM" id="Coils"/>
    </source>
</evidence>
<evidence type="ECO:0000313" key="4">
    <source>
        <dbReference type="RefSeq" id="XP_022642945.1"/>
    </source>
</evidence>
<dbReference type="PANTHER" id="PTHR35489:SF2">
    <property type="entry name" value="TITAN9"/>
    <property type="match status" value="1"/>
</dbReference>
<dbReference type="InterPro" id="IPR056708">
    <property type="entry name" value="DUF7806"/>
</dbReference>
<gene>
    <name evidence="4" type="primary">LOC106775498</name>
</gene>
<sequence>MEVRYTKLHDKMEVLYTKLHDKYTEVKTKKLSDLEHLNEEQQLKFINCLSAAEEVIEHLKTEKEELLGQVNDLRVELASLRAAKDNQLADYQMLLMEESHKNEALSEEVEKLQQLCQEGASQDLNNSRRIVAVDDQFKANSNRSYVRMTRKRIRQNALKDEARFISFENDQVNSVERESMHNACKETASGTLLECGSEANVLSGLDLQETGHGDWLIPVLFEYALGMKFSTYCQTGRICLSALHLSSGYSFSLSWICKAPEEEAELMYHVLSLGTFERVAPEWMREDIVFSPSMCSVFFERVSRVIKLNH</sequence>
<dbReference type="GeneID" id="106775498"/>
<dbReference type="Proteomes" id="UP000087766">
    <property type="component" value="Chromosome 10"/>
</dbReference>
<keyword evidence="3" id="KW-1185">Reference proteome</keyword>
<dbReference type="RefSeq" id="XP_022642945.1">
    <property type="nucleotide sequence ID" value="XM_022787224.1"/>
</dbReference>
<organism evidence="3 4">
    <name type="scientific">Vigna radiata var. radiata</name>
    <name type="common">Mung bean</name>
    <name type="synonym">Phaseolus aureus</name>
    <dbReference type="NCBI Taxonomy" id="3916"/>
    <lineage>
        <taxon>Eukaryota</taxon>
        <taxon>Viridiplantae</taxon>
        <taxon>Streptophyta</taxon>
        <taxon>Embryophyta</taxon>
        <taxon>Tracheophyta</taxon>
        <taxon>Spermatophyta</taxon>
        <taxon>Magnoliopsida</taxon>
        <taxon>eudicotyledons</taxon>
        <taxon>Gunneridae</taxon>
        <taxon>Pentapetalae</taxon>
        <taxon>rosids</taxon>
        <taxon>fabids</taxon>
        <taxon>Fabales</taxon>
        <taxon>Fabaceae</taxon>
        <taxon>Papilionoideae</taxon>
        <taxon>50 kb inversion clade</taxon>
        <taxon>NPAAA clade</taxon>
        <taxon>indigoferoid/millettioid clade</taxon>
        <taxon>Phaseoleae</taxon>
        <taxon>Vigna</taxon>
    </lineage>
</organism>
<dbReference type="AlphaFoldDB" id="A0A3Q0FFW3"/>
<reference evidence="3" key="1">
    <citation type="journal article" date="2014" name="Nat. Commun.">
        <title>Genome sequence of mungbean and insights into evolution within Vigna species.</title>
        <authorList>
            <person name="Kang Y.J."/>
            <person name="Kim S.K."/>
            <person name="Kim M.Y."/>
            <person name="Lestari P."/>
            <person name="Kim K.H."/>
            <person name="Ha B.K."/>
            <person name="Jun T.H."/>
            <person name="Hwang W.J."/>
            <person name="Lee T."/>
            <person name="Lee J."/>
            <person name="Shim S."/>
            <person name="Yoon M.Y."/>
            <person name="Jang Y.E."/>
            <person name="Han K.S."/>
            <person name="Taeprayoon P."/>
            <person name="Yoon N."/>
            <person name="Somta P."/>
            <person name="Tanya P."/>
            <person name="Kim K.S."/>
            <person name="Gwag J.G."/>
            <person name="Moon J.K."/>
            <person name="Lee Y.H."/>
            <person name="Park B.S."/>
            <person name="Bombarely A."/>
            <person name="Doyle J.J."/>
            <person name="Jackson S.A."/>
            <person name="Schafleitner R."/>
            <person name="Srinives P."/>
            <person name="Varshney R.K."/>
            <person name="Lee S.H."/>
        </authorList>
    </citation>
    <scope>NUCLEOTIDE SEQUENCE [LARGE SCALE GENOMIC DNA]</scope>
    <source>
        <strain evidence="3">cv. VC1973A</strain>
    </source>
</reference>
<dbReference type="Pfam" id="PF25091">
    <property type="entry name" value="DUF7806"/>
    <property type="match status" value="1"/>
</dbReference>